<evidence type="ECO:0000256" key="2">
    <source>
        <dbReference type="ARBA" id="ARBA00007879"/>
    </source>
</evidence>
<dbReference type="InterPro" id="IPR035979">
    <property type="entry name" value="RBD_domain_sf"/>
</dbReference>
<dbReference type="InterPro" id="IPR000504">
    <property type="entry name" value="RRM_dom"/>
</dbReference>
<dbReference type="InterPro" id="IPR043129">
    <property type="entry name" value="ATPase_NBD"/>
</dbReference>
<keyword evidence="12" id="KW-0802">TPR repeat</keyword>
<accession>A0ABP0SPR6</accession>
<dbReference type="PRINTS" id="PR00301">
    <property type="entry name" value="HEATSHOCK70"/>
</dbReference>
<dbReference type="PROSITE" id="PS50102">
    <property type="entry name" value="RRM"/>
    <property type="match status" value="1"/>
</dbReference>
<dbReference type="Pfam" id="PF13640">
    <property type="entry name" value="2OG-FeII_Oxy_3"/>
    <property type="match status" value="1"/>
</dbReference>
<dbReference type="SUPFAM" id="SSF54928">
    <property type="entry name" value="RNA-binding domain, RBD"/>
    <property type="match status" value="1"/>
</dbReference>
<keyword evidence="7" id="KW-0223">Dioxygenase</keyword>
<dbReference type="InterPro" id="IPR006620">
    <property type="entry name" value="Pro_4_hyd_alph"/>
</dbReference>
<dbReference type="SMART" id="SM00360">
    <property type="entry name" value="RRM"/>
    <property type="match status" value="1"/>
</dbReference>
<keyword evidence="10" id="KW-0325">Glycoprotein</keyword>
<feature type="domain" description="RRM" evidence="14">
    <location>
        <begin position="775"/>
        <end position="845"/>
    </location>
</feature>
<feature type="region of interest" description="Disordered" evidence="13">
    <location>
        <begin position="897"/>
        <end position="942"/>
    </location>
</feature>
<evidence type="ECO:0000256" key="7">
    <source>
        <dbReference type="ARBA" id="ARBA00022964"/>
    </source>
</evidence>
<sequence length="1507" mass="165502">MLPAGEPAEMCFDIFDLDPRTVLQTACLCNFGSCACLCNLLACATRCWLSVETRRPSILESPMAEARFVGIDLGVTSVVASSTVEEPNAITINTNDVSGRSTPSAVSYDGKLRHVGVNAEGRLMSAPKQTLSQLVLALSGNTMAKRAEKYQWLFPFQEDGRLGPVTFDGDDFAVHPAMPLASLLRTLSSYAGTTKPKQLCVAVPDFFTDAELATVSDAVKLCELAAGEAHLLRHSSAVAMAFGHSQGSKLFPEGAESRTVGFVDVGSSHGTVSVVKFYRKEDGETFSECLYRCSEEELGVQSMVRCLLSEAISRIEQKHKCKVLLKTKSGIRLSNEVVHALKQLSMLPDAELGLEAFLPEGPEGPEIDVSVPLTRHIFETAAAEVLKRLKEALVEALAFQPEAFELLGGGSRIPAVQARVKEVAGELPLRFGLDGASCVATGAAAWAAGRRWVDALDVPMEGLAPDVLESIREQEAKMEAIHSEEVKRLEKRNALESYVYQVRDWMNGKDGNLLNPEVINPYLDKVVLWFEDADMAEEPTTFQAYSDKLSEVDEFIKKEGAPYFEKKAKDFEDQEKEIENAAAAERERRKEHGMDFDKDERVMKKEDRMRLAQKNKDEGNDMFKAQKFDDAVRRYKKAIEHVSRPEVQSNLTPEEAEEAKKIKVSCHLNSAQCYIKAGEAATQSGGKNAAELFYKKARTSCDDVLELDASSIKAIFRRSLCYEKLGELEDALKDIKKGLGVAPEDADLKKSQDRLQKLLKLRFNLGVLFWDVALVLSHFGTKDQAEGRSYGRVADVHIPNEPLTRCHKGYAFVTMTTASEAQDCIRALHGAELGGQGLLVEVAKRSTAYAKTPGIYLGKSTRCLPRPAEPGLLRDEAALAEPLSEPAAAAQASWSFVPEPMEPGGEPLTEEDPVPSPSRRCEAGPPMPPMPVKMKEVTSSPRSRISQLEAANVRAAAQQTADSLLLQFQRQGFADPHNAASQCLQSALELLSPHRKPTKDPFGALKDDFPQRGVQALVAPEEFKNPSTFLRVYGDPAVKSGHQWPESMQDRRDLQRGRHVAWCSAPLVLSVALSAWSLSAFSFTGETAPCRSLSPRLTSLVAGRSERPAVRLGHDGSDEAVAFLERLEELFGSLDLLSPKGVPSEEGGAPVPVWALLPGRGGAEAVPLGRWALQPPSIGRSNEWDTWDYLQALLGERWWGAYAWEYWRFLCHPRSPAASSSLRAVQEAAVASGWWRQPEHRRTITGMLKTHGFLVLDNFLPASLAEQLCSVASRALQQKQFGQGKLSTGASFARGDAVLWVNTRDPAAEALENMRPEEGQSSASIPELKEVLEQIDTLVAEILAPEFPERMGCIRTRSHAMFTCYPGAREAAELVDAQGESWAGPCASSSARGYLRHLDNERAKGHCGRILTTILYLNPDWQPSDGGGIRLFEVKPPLQVRAELLPHANRLLCFWADEIPHEVLPPKRDRFACTFWYLDRDADPSSVPFEKAPNALAAKAAGAAFLD</sequence>
<keyword evidence="3" id="KW-0479">Metal-binding</keyword>
<keyword evidence="8" id="KW-0560">Oxidoreductase</keyword>
<dbReference type="Gene3D" id="1.20.1270.10">
    <property type="match status" value="1"/>
</dbReference>
<feature type="domain" description="Fe2OG dioxygenase" evidence="15">
    <location>
        <begin position="1356"/>
        <end position="1479"/>
    </location>
</feature>
<evidence type="ECO:0000256" key="6">
    <source>
        <dbReference type="ARBA" id="ARBA00022840"/>
    </source>
</evidence>
<keyword evidence="11" id="KW-0694">RNA-binding</keyword>
<dbReference type="SUPFAM" id="SSF53067">
    <property type="entry name" value="Actin-like ATPase domain"/>
    <property type="match status" value="2"/>
</dbReference>
<evidence type="ECO:0000256" key="4">
    <source>
        <dbReference type="ARBA" id="ARBA00022741"/>
    </source>
</evidence>
<evidence type="ECO:0000313" key="17">
    <source>
        <dbReference type="Proteomes" id="UP001642484"/>
    </source>
</evidence>
<evidence type="ECO:0000256" key="9">
    <source>
        <dbReference type="ARBA" id="ARBA00023004"/>
    </source>
</evidence>
<keyword evidence="5" id="KW-0256">Endoplasmic reticulum</keyword>
<keyword evidence="9" id="KW-0408">Iron</keyword>
<evidence type="ECO:0000256" key="11">
    <source>
        <dbReference type="PROSITE-ProRule" id="PRU00176"/>
    </source>
</evidence>
<keyword evidence="4" id="KW-0547">Nucleotide-binding</keyword>
<dbReference type="InterPro" id="IPR013126">
    <property type="entry name" value="Hsp_70_fam"/>
</dbReference>
<dbReference type="SMART" id="SM00702">
    <property type="entry name" value="P4Hc"/>
    <property type="match status" value="1"/>
</dbReference>
<comment type="similarity">
    <text evidence="2">Belongs to the alkB family.</text>
</comment>
<evidence type="ECO:0000256" key="5">
    <source>
        <dbReference type="ARBA" id="ARBA00022824"/>
    </source>
</evidence>
<dbReference type="Gene3D" id="2.60.120.620">
    <property type="entry name" value="q2cbj1_9rhob like domain"/>
    <property type="match status" value="1"/>
</dbReference>
<dbReference type="InterPro" id="IPR005123">
    <property type="entry name" value="Oxoglu/Fe-dep_dioxygenase_dom"/>
</dbReference>
<evidence type="ECO:0000256" key="8">
    <source>
        <dbReference type="ARBA" id="ARBA00023002"/>
    </source>
</evidence>
<keyword evidence="17" id="KW-1185">Reference proteome</keyword>
<dbReference type="Gene3D" id="3.30.420.40">
    <property type="match status" value="2"/>
</dbReference>
<evidence type="ECO:0000256" key="13">
    <source>
        <dbReference type="SAM" id="MobiDB-lite"/>
    </source>
</evidence>
<dbReference type="InterPro" id="IPR019734">
    <property type="entry name" value="TPR_rpt"/>
</dbReference>
<dbReference type="SMART" id="SM00028">
    <property type="entry name" value="TPR"/>
    <property type="match status" value="3"/>
</dbReference>
<dbReference type="Gene3D" id="3.90.640.10">
    <property type="entry name" value="Actin, Chain A, domain 4"/>
    <property type="match status" value="1"/>
</dbReference>
<dbReference type="Gene3D" id="3.30.30.30">
    <property type="match status" value="1"/>
</dbReference>
<evidence type="ECO:0000259" key="14">
    <source>
        <dbReference type="PROSITE" id="PS50102"/>
    </source>
</evidence>
<gene>
    <name evidence="16" type="ORF">CCMP2556_LOCUS52834</name>
</gene>
<evidence type="ECO:0000256" key="10">
    <source>
        <dbReference type="ARBA" id="ARBA00023180"/>
    </source>
</evidence>
<feature type="repeat" description="TPR" evidence="12">
    <location>
        <begin position="712"/>
        <end position="745"/>
    </location>
</feature>
<reference evidence="16 17" key="1">
    <citation type="submission" date="2024-02" db="EMBL/GenBank/DDBJ databases">
        <authorList>
            <person name="Chen Y."/>
            <person name="Shah S."/>
            <person name="Dougan E. K."/>
            <person name="Thang M."/>
            <person name="Chan C."/>
        </authorList>
    </citation>
    <scope>NUCLEOTIDE SEQUENCE [LARGE SCALE GENOMIC DNA]</scope>
</reference>
<organism evidence="16 17">
    <name type="scientific">Durusdinium trenchii</name>
    <dbReference type="NCBI Taxonomy" id="1381693"/>
    <lineage>
        <taxon>Eukaryota</taxon>
        <taxon>Sar</taxon>
        <taxon>Alveolata</taxon>
        <taxon>Dinophyceae</taxon>
        <taxon>Suessiales</taxon>
        <taxon>Symbiodiniaceae</taxon>
        <taxon>Durusdinium</taxon>
    </lineage>
</organism>
<dbReference type="PROSITE" id="PS50005">
    <property type="entry name" value="TPR"/>
    <property type="match status" value="1"/>
</dbReference>
<dbReference type="EMBL" id="CAXAMN010027972">
    <property type="protein sequence ID" value="CAK9114241.1"/>
    <property type="molecule type" value="Genomic_DNA"/>
</dbReference>
<evidence type="ECO:0000256" key="12">
    <source>
        <dbReference type="PROSITE-ProRule" id="PRU00339"/>
    </source>
</evidence>
<protein>
    <submittedName>
        <fullName evidence="16">Uncharacterized protein</fullName>
    </submittedName>
</protein>
<keyword evidence="6" id="KW-0067">ATP-binding</keyword>
<dbReference type="InterPro" id="IPR044862">
    <property type="entry name" value="Pro_4_hyd_alph_FE2OG_OXY"/>
</dbReference>
<dbReference type="Pfam" id="PF00076">
    <property type="entry name" value="RRM_1"/>
    <property type="match status" value="1"/>
</dbReference>
<dbReference type="Gene3D" id="1.25.40.10">
    <property type="entry name" value="Tetratricopeptide repeat domain"/>
    <property type="match status" value="1"/>
</dbReference>
<name>A0ABP0SPR6_9DINO</name>
<dbReference type="Pfam" id="PF00012">
    <property type="entry name" value="HSP70"/>
    <property type="match status" value="1"/>
</dbReference>
<evidence type="ECO:0000256" key="1">
    <source>
        <dbReference type="ARBA" id="ARBA00001961"/>
    </source>
</evidence>
<dbReference type="PROSITE" id="PS51471">
    <property type="entry name" value="FE2OG_OXY"/>
    <property type="match status" value="1"/>
</dbReference>
<evidence type="ECO:0000313" key="16">
    <source>
        <dbReference type="EMBL" id="CAK9114241.1"/>
    </source>
</evidence>
<dbReference type="InterPro" id="IPR011990">
    <property type="entry name" value="TPR-like_helical_dom_sf"/>
</dbReference>
<dbReference type="Proteomes" id="UP001642484">
    <property type="component" value="Unassembled WGS sequence"/>
</dbReference>
<dbReference type="InterPro" id="IPR012677">
    <property type="entry name" value="Nucleotide-bd_a/b_plait_sf"/>
</dbReference>
<dbReference type="PANTHER" id="PTHR45639">
    <property type="entry name" value="HSC70CB, ISOFORM G-RELATED"/>
    <property type="match status" value="1"/>
</dbReference>
<comment type="cofactor">
    <cofactor evidence="1">
        <name>L-ascorbate</name>
        <dbReference type="ChEBI" id="CHEBI:38290"/>
    </cofactor>
</comment>
<proteinExistence type="inferred from homology"/>
<evidence type="ECO:0000256" key="3">
    <source>
        <dbReference type="ARBA" id="ARBA00022723"/>
    </source>
</evidence>
<dbReference type="SUPFAM" id="SSF48452">
    <property type="entry name" value="TPR-like"/>
    <property type="match status" value="1"/>
</dbReference>
<evidence type="ECO:0000259" key="15">
    <source>
        <dbReference type="PROSITE" id="PS51471"/>
    </source>
</evidence>
<dbReference type="Gene3D" id="3.30.70.330">
    <property type="match status" value="1"/>
</dbReference>
<comment type="caution">
    <text evidence="16">The sequence shown here is derived from an EMBL/GenBank/DDBJ whole genome shotgun (WGS) entry which is preliminary data.</text>
</comment>
<dbReference type="InterPro" id="IPR029048">
    <property type="entry name" value="HSP70_C_sf"/>
</dbReference>